<evidence type="ECO:0000313" key="2">
    <source>
        <dbReference type="Proteomes" id="UP000826656"/>
    </source>
</evidence>
<gene>
    <name evidence="1" type="ORF">KY290_033924</name>
</gene>
<sequence length="291" mass="34005">MQYRSSAELVNTFKIKREHVANKRTNKAKKEHVPIAVKRKNSEDFIPQQEKRKWQNKPRLFQSGEYIQGKEFKLPMHNFRFQTSSKEGVTFYIHVTGTTLGNGEEQHDIHDLLSFKQVKRKLVILATSVDQFLKKQEIPKEHDIDHDLPNKKQYMPAPSIHEHNKGLDALEDQEEIGEDKCAIDEEVDINCSTKVEGKKWVMTGLRDAWRRHKQKIKDRCFDKNSIVEDMLAKHPDDIPEAQFCQLIEYWKHPTVQTELQNRQNSGETSDDTFRPILERSSLTNLGAMADQ</sequence>
<evidence type="ECO:0000313" key="1">
    <source>
        <dbReference type="EMBL" id="KAH0740881.1"/>
    </source>
</evidence>
<protein>
    <submittedName>
        <fullName evidence="1">Uncharacterized protein</fullName>
    </submittedName>
</protein>
<organism evidence="1 2">
    <name type="scientific">Solanum tuberosum</name>
    <name type="common">Potato</name>
    <dbReference type="NCBI Taxonomy" id="4113"/>
    <lineage>
        <taxon>Eukaryota</taxon>
        <taxon>Viridiplantae</taxon>
        <taxon>Streptophyta</taxon>
        <taxon>Embryophyta</taxon>
        <taxon>Tracheophyta</taxon>
        <taxon>Spermatophyta</taxon>
        <taxon>Magnoliopsida</taxon>
        <taxon>eudicotyledons</taxon>
        <taxon>Gunneridae</taxon>
        <taxon>Pentapetalae</taxon>
        <taxon>asterids</taxon>
        <taxon>lamiids</taxon>
        <taxon>Solanales</taxon>
        <taxon>Solanaceae</taxon>
        <taxon>Solanoideae</taxon>
        <taxon>Solaneae</taxon>
        <taxon>Solanum</taxon>
    </lineage>
</organism>
<name>A0ABQ7U3G5_SOLTU</name>
<dbReference type="Proteomes" id="UP000826656">
    <property type="component" value="Unassembled WGS sequence"/>
</dbReference>
<accession>A0ABQ7U3G5</accession>
<proteinExistence type="predicted"/>
<comment type="caution">
    <text evidence="1">The sequence shown here is derived from an EMBL/GenBank/DDBJ whole genome shotgun (WGS) entry which is preliminary data.</text>
</comment>
<dbReference type="EMBL" id="JAIVGD010000026">
    <property type="protein sequence ID" value="KAH0740881.1"/>
    <property type="molecule type" value="Genomic_DNA"/>
</dbReference>
<reference evidence="1 2" key="1">
    <citation type="journal article" date="2021" name="bioRxiv">
        <title>Chromosome-scale and haplotype-resolved genome assembly of a tetraploid potato cultivar.</title>
        <authorList>
            <person name="Sun H."/>
            <person name="Jiao W.-B."/>
            <person name="Krause K."/>
            <person name="Campoy J.A."/>
            <person name="Goel M."/>
            <person name="Folz-Donahue K."/>
            <person name="Kukat C."/>
            <person name="Huettel B."/>
            <person name="Schneeberger K."/>
        </authorList>
    </citation>
    <scope>NUCLEOTIDE SEQUENCE [LARGE SCALE GENOMIC DNA]</scope>
    <source>
        <strain evidence="1">SolTubOtavaFocal</strain>
        <tissue evidence="1">Leaves</tissue>
    </source>
</reference>
<keyword evidence="2" id="KW-1185">Reference proteome</keyword>